<protein>
    <submittedName>
        <fullName evidence="8">Uncharacterized protein</fullName>
    </submittedName>
</protein>
<keyword evidence="3 6" id="KW-0472">Membrane</keyword>
<comment type="subcellular location">
    <subcellularLocation>
        <location evidence="1">Membrane</location>
    </subcellularLocation>
</comment>
<reference evidence="8" key="1">
    <citation type="submission" date="2025-08" db="UniProtKB">
        <authorList>
            <consortium name="Ensembl"/>
        </authorList>
    </citation>
    <scope>IDENTIFICATION</scope>
</reference>
<name>A0A8B9NWF6_APTOW</name>
<dbReference type="Gene3D" id="2.60.40.10">
    <property type="entry name" value="Immunoglobulins"/>
    <property type="match status" value="2"/>
</dbReference>
<evidence type="ECO:0000256" key="2">
    <source>
        <dbReference type="ARBA" id="ARBA00022729"/>
    </source>
</evidence>
<evidence type="ECO:0000256" key="1">
    <source>
        <dbReference type="ARBA" id="ARBA00004370"/>
    </source>
</evidence>
<evidence type="ECO:0000256" key="6">
    <source>
        <dbReference type="SAM" id="Phobius"/>
    </source>
</evidence>
<feature type="chain" id="PRO_5034433130" evidence="7">
    <location>
        <begin position="19"/>
        <end position="359"/>
    </location>
</feature>
<dbReference type="AlphaFoldDB" id="A0A8B9NWF6"/>
<keyword evidence="4" id="KW-0325">Glycoprotein</keyword>
<evidence type="ECO:0000256" key="3">
    <source>
        <dbReference type="ARBA" id="ARBA00023136"/>
    </source>
</evidence>
<evidence type="ECO:0000256" key="5">
    <source>
        <dbReference type="SAM" id="MobiDB-lite"/>
    </source>
</evidence>
<dbReference type="Proteomes" id="UP000694424">
    <property type="component" value="Unplaced"/>
</dbReference>
<evidence type="ECO:0000256" key="7">
    <source>
        <dbReference type="SAM" id="SignalP"/>
    </source>
</evidence>
<reference evidence="8" key="2">
    <citation type="submission" date="2025-09" db="UniProtKB">
        <authorList>
            <consortium name="Ensembl"/>
        </authorList>
    </citation>
    <scope>IDENTIFICATION</scope>
</reference>
<dbReference type="PANTHER" id="PTHR12080:SF55">
    <property type="entry name" value="LYMPHOCYTE FUNCTION-ASSOCIATED ANTIGEN 3"/>
    <property type="match status" value="1"/>
</dbReference>
<keyword evidence="2 7" id="KW-0732">Signal</keyword>
<feature type="compositionally biased region" description="Polar residues" evidence="5">
    <location>
        <begin position="309"/>
        <end position="324"/>
    </location>
</feature>
<feature type="signal peptide" evidence="7">
    <location>
        <begin position="1"/>
        <end position="18"/>
    </location>
</feature>
<feature type="region of interest" description="Disordered" evidence="5">
    <location>
        <begin position="279"/>
        <end position="342"/>
    </location>
</feature>
<evidence type="ECO:0000313" key="9">
    <source>
        <dbReference type="Proteomes" id="UP000694424"/>
    </source>
</evidence>
<keyword evidence="6" id="KW-1133">Transmembrane helix</keyword>
<keyword evidence="9" id="KW-1185">Reference proteome</keyword>
<proteinExistence type="predicted"/>
<dbReference type="Ensembl" id="ENSAOWT00000003866.1">
    <property type="protein sequence ID" value="ENSAOWP00000003406.1"/>
    <property type="gene ID" value="ENSAOWG00000002402.1"/>
</dbReference>
<feature type="transmembrane region" description="Helical" evidence="6">
    <location>
        <begin position="220"/>
        <end position="243"/>
    </location>
</feature>
<feature type="compositionally biased region" description="Polar residues" evidence="5">
    <location>
        <begin position="279"/>
        <end position="292"/>
    </location>
</feature>
<dbReference type="PANTHER" id="PTHR12080">
    <property type="entry name" value="SIGNALING LYMPHOCYTIC ACTIVATION MOLECULE"/>
    <property type="match status" value="1"/>
</dbReference>
<dbReference type="InterPro" id="IPR015631">
    <property type="entry name" value="CD2/SLAM_rcpt"/>
</dbReference>
<keyword evidence="6" id="KW-0812">Transmembrane</keyword>
<dbReference type="GO" id="GO:0016020">
    <property type="term" value="C:membrane"/>
    <property type="evidence" value="ECO:0007669"/>
    <property type="project" value="UniProtKB-SubCell"/>
</dbReference>
<dbReference type="InterPro" id="IPR013783">
    <property type="entry name" value="Ig-like_fold"/>
</dbReference>
<organism evidence="8 9">
    <name type="scientific">Apteryx owenii</name>
    <name type="common">Little spotted kiwi</name>
    <dbReference type="NCBI Taxonomy" id="8824"/>
    <lineage>
        <taxon>Eukaryota</taxon>
        <taxon>Metazoa</taxon>
        <taxon>Chordata</taxon>
        <taxon>Craniata</taxon>
        <taxon>Vertebrata</taxon>
        <taxon>Euteleostomi</taxon>
        <taxon>Archelosauria</taxon>
        <taxon>Archosauria</taxon>
        <taxon>Dinosauria</taxon>
        <taxon>Saurischia</taxon>
        <taxon>Theropoda</taxon>
        <taxon>Coelurosauria</taxon>
        <taxon>Aves</taxon>
        <taxon>Palaeognathae</taxon>
        <taxon>Apterygiformes</taxon>
        <taxon>Apterygidae</taxon>
        <taxon>Apteryx</taxon>
    </lineage>
</organism>
<accession>A0A8B9NWF6</accession>
<sequence length="359" mass="37957">MGAFWCLPFAVLLHRAMCSGHGAATEVNGAVGKSATFRLQSLLEGEVVWISRNYAMAKVRLGNPPEVTFFNQNYSSRLSFSDNGTAATISRLVMEDAGIYEAIPFTAAKSSFSLHVYAELPQPAVTCTWHNCSGAVCRYELRCAVPAPEAGVSYAWSDSAGLRHNSTALSLERLPGWEPPVTCTARNPVSRSNVTVEPAAVCAESTAQAPAAETSAGSRAAAISVAVALVVVLLFALGIGLFCRSARGRQVFPRCARDRTNTTNTDTDGLTVYAQVGSLQQPSPQGPAQNLPNAEKTDPKATPAAGRETAQTIYSTVQATAQPQTDDEKIRNGGPEQGKKSACVTVGTMKAPGGFRGWL</sequence>
<evidence type="ECO:0000313" key="8">
    <source>
        <dbReference type="Ensembl" id="ENSAOWP00000003406.1"/>
    </source>
</evidence>
<evidence type="ECO:0000256" key="4">
    <source>
        <dbReference type="ARBA" id="ARBA00023180"/>
    </source>
</evidence>